<dbReference type="InterPro" id="IPR011009">
    <property type="entry name" value="Kinase-like_dom_sf"/>
</dbReference>
<dbReference type="GO" id="GO:0004674">
    <property type="term" value="F:protein serine/threonine kinase activity"/>
    <property type="evidence" value="ECO:0007669"/>
    <property type="project" value="UniProtKB-KW"/>
</dbReference>
<evidence type="ECO:0000256" key="6">
    <source>
        <dbReference type="ARBA" id="ARBA00022729"/>
    </source>
</evidence>
<dbReference type="InterPro" id="IPR008271">
    <property type="entry name" value="Ser/Thr_kinase_AS"/>
</dbReference>
<feature type="domain" description="Protein kinase" evidence="17">
    <location>
        <begin position="362"/>
        <end position="644"/>
    </location>
</feature>
<evidence type="ECO:0000256" key="2">
    <source>
        <dbReference type="ARBA" id="ARBA00022527"/>
    </source>
</evidence>
<evidence type="ECO:0000256" key="13">
    <source>
        <dbReference type="ARBA" id="ARBA00023180"/>
    </source>
</evidence>
<dbReference type="Pfam" id="PF01657">
    <property type="entry name" value="Stress-antifung"/>
    <property type="match status" value="2"/>
</dbReference>
<dbReference type="InterPro" id="IPR038408">
    <property type="entry name" value="GNK2_sf"/>
</dbReference>
<evidence type="ECO:0000256" key="14">
    <source>
        <dbReference type="PROSITE-ProRule" id="PRU10141"/>
    </source>
</evidence>
<evidence type="ECO:0000313" key="19">
    <source>
        <dbReference type="EMBL" id="KAJ1700816.1"/>
    </source>
</evidence>
<keyword evidence="7" id="KW-0677">Repeat</keyword>
<reference evidence="19" key="1">
    <citation type="journal article" date="2022" name="Cell">
        <title>Repeat-based holocentromeres influence genome architecture and karyotype evolution.</title>
        <authorList>
            <person name="Hofstatter P.G."/>
            <person name="Thangavel G."/>
            <person name="Lux T."/>
            <person name="Neumann P."/>
            <person name="Vondrak T."/>
            <person name="Novak P."/>
            <person name="Zhang M."/>
            <person name="Costa L."/>
            <person name="Castellani M."/>
            <person name="Scott A."/>
            <person name="Toegelov H."/>
            <person name="Fuchs J."/>
            <person name="Mata-Sucre Y."/>
            <person name="Dias Y."/>
            <person name="Vanzela A.L.L."/>
            <person name="Huettel B."/>
            <person name="Almeida C.C.S."/>
            <person name="Simkova H."/>
            <person name="Souza G."/>
            <person name="Pedrosa-Harand A."/>
            <person name="Macas J."/>
            <person name="Mayer K.F.X."/>
            <person name="Houben A."/>
            <person name="Marques A."/>
        </authorList>
    </citation>
    <scope>NUCLEOTIDE SEQUENCE</scope>
    <source>
        <strain evidence="19">RhyBre1mFocal</strain>
    </source>
</reference>
<feature type="domain" description="Gnk2-homologous" evidence="18">
    <location>
        <begin position="153"/>
        <end position="262"/>
    </location>
</feature>
<keyword evidence="6" id="KW-0732">Signal</keyword>
<dbReference type="PANTHER" id="PTHR27002:SF1040">
    <property type="entry name" value="OS07G0538400 PROTEIN"/>
    <property type="match status" value="1"/>
</dbReference>
<keyword evidence="13" id="KW-0325">Glycoprotein</keyword>
<dbReference type="SUPFAM" id="SSF56112">
    <property type="entry name" value="Protein kinase-like (PK-like)"/>
    <property type="match status" value="1"/>
</dbReference>
<dbReference type="EMBL" id="JAMQYH010000001">
    <property type="protein sequence ID" value="KAJ1700816.1"/>
    <property type="molecule type" value="Genomic_DNA"/>
</dbReference>
<dbReference type="PROSITE" id="PS00107">
    <property type="entry name" value="PROTEIN_KINASE_ATP"/>
    <property type="match status" value="1"/>
</dbReference>
<evidence type="ECO:0008006" key="21">
    <source>
        <dbReference type="Google" id="ProtNLM"/>
    </source>
</evidence>
<keyword evidence="5 16" id="KW-0812">Transmembrane</keyword>
<evidence type="ECO:0000256" key="7">
    <source>
        <dbReference type="ARBA" id="ARBA00022737"/>
    </source>
</evidence>
<keyword evidence="20" id="KW-1185">Reference proteome</keyword>
<dbReference type="OrthoDB" id="4062651at2759"/>
<feature type="binding site" evidence="14">
    <location>
        <position position="390"/>
    </location>
    <ligand>
        <name>ATP</name>
        <dbReference type="ChEBI" id="CHEBI:30616"/>
    </ligand>
</feature>
<keyword evidence="4" id="KW-0808">Transferase</keyword>
<feature type="compositionally biased region" description="Polar residues" evidence="15">
    <location>
        <begin position="663"/>
        <end position="687"/>
    </location>
</feature>
<dbReference type="Gene3D" id="3.30.200.20">
    <property type="entry name" value="Phosphorylase Kinase, domain 1"/>
    <property type="match status" value="1"/>
</dbReference>
<organism evidence="19 20">
    <name type="scientific">Rhynchospora breviuscula</name>
    <dbReference type="NCBI Taxonomy" id="2022672"/>
    <lineage>
        <taxon>Eukaryota</taxon>
        <taxon>Viridiplantae</taxon>
        <taxon>Streptophyta</taxon>
        <taxon>Embryophyta</taxon>
        <taxon>Tracheophyta</taxon>
        <taxon>Spermatophyta</taxon>
        <taxon>Magnoliopsida</taxon>
        <taxon>Liliopsida</taxon>
        <taxon>Poales</taxon>
        <taxon>Cyperaceae</taxon>
        <taxon>Cyperoideae</taxon>
        <taxon>Rhynchosporeae</taxon>
        <taxon>Rhynchospora</taxon>
    </lineage>
</organism>
<dbReference type="Pfam" id="PF07714">
    <property type="entry name" value="PK_Tyr_Ser-Thr"/>
    <property type="match status" value="1"/>
</dbReference>
<protein>
    <recommendedName>
        <fullName evidence="21">Cysteine-rich receptor-like protein kinase 10</fullName>
    </recommendedName>
</protein>
<sequence>MIPTPHFLYFSLSLSLSRQNMYFPLSIILCLFSYLYVSALSQSNPLLRQFCGDTGNYSDNSTYQSNINQLFSSLITNSTSNGFAAGTVGTVPNLVSGLVLCRGDASSSFCSSCLSTALENALQLCPYDRAATIYYDYCLLKFSNQQFLSSTDNPIQIAFVSAANVTSNPARFDQIVADLISNASAWASYNSTRRFAIAEATNFSQQYPVIYGLVQCTADLAGSECQSCLQTLIDEKPLYFQGSEGGRLMGVRCNFRYEVYTFYSGQPTVKLDATAVAVPPAPLLEPTGSSGKKTRTTVIAIAVAIPAFIVCLSAIIFGFCVWKKKRPFRKVLVKYNFDSDDIEGADSFLLDLSTLKTATTNFNESNKLGEGGFGAVYKGTLPNGQDIAVKRLSQSSGQGLGELKNEIVLLAKLQHKNLVRVLGVCLEEQEKLLVYEFLPNRSLDKFLFNPEKKAELNWRKRLTIINGVARGLQYLHEDSQLRIIHRDLKASNILLDADMTAKISDFGLARLFSVDQTVDVTKRVVGTFGYMAPEYAMHGLYSIKSDVFCFGILLLEIITGKRNSGFWESNEAEDLLSFAWENWTAGTVPQMADPTLQHCPSNEIVRCVHIALLCVQDNPTDRPKMSEVVIMLSSNTMSLKAPFRPPFCITNTGSESNLYLQVNHNQGSGSSQPSDMSGHVSQNQVSITELDAR</sequence>
<dbReference type="PROSITE" id="PS51473">
    <property type="entry name" value="GNK2"/>
    <property type="match status" value="2"/>
</dbReference>
<gene>
    <name evidence="19" type="ORF">LUZ63_000595</name>
</gene>
<keyword evidence="10 14" id="KW-0067">ATP-binding</keyword>
<comment type="caution">
    <text evidence="19">The sequence shown here is derived from an EMBL/GenBank/DDBJ whole genome shotgun (WGS) entry which is preliminary data.</text>
</comment>
<evidence type="ECO:0000256" key="8">
    <source>
        <dbReference type="ARBA" id="ARBA00022741"/>
    </source>
</evidence>
<keyword evidence="11 16" id="KW-1133">Transmembrane helix</keyword>
<dbReference type="PROSITE" id="PS50011">
    <property type="entry name" value="PROTEIN_KINASE_DOM"/>
    <property type="match status" value="1"/>
</dbReference>
<dbReference type="SMART" id="SM00220">
    <property type="entry name" value="S_TKc"/>
    <property type="match status" value="1"/>
</dbReference>
<dbReference type="CDD" id="cd23509">
    <property type="entry name" value="Gnk2-like"/>
    <property type="match status" value="2"/>
</dbReference>
<keyword evidence="9" id="KW-0418">Kinase</keyword>
<evidence type="ECO:0000256" key="11">
    <source>
        <dbReference type="ARBA" id="ARBA00022989"/>
    </source>
</evidence>
<evidence type="ECO:0000256" key="12">
    <source>
        <dbReference type="ARBA" id="ARBA00023136"/>
    </source>
</evidence>
<accession>A0A9Q0CVH3</accession>
<evidence type="ECO:0000256" key="10">
    <source>
        <dbReference type="ARBA" id="ARBA00022840"/>
    </source>
</evidence>
<evidence type="ECO:0000313" key="20">
    <source>
        <dbReference type="Proteomes" id="UP001151287"/>
    </source>
</evidence>
<keyword evidence="3" id="KW-0597">Phosphoprotein</keyword>
<dbReference type="GO" id="GO:0006950">
    <property type="term" value="P:response to stress"/>
    <property type="evidence" value="ECO:0007669"/>
    <property type="project" value="UniProtKB-ARBA"/>
</dbReference>
<dbReference type="FunFam" id="3.30.200.20:FF:000142">
    <property type="entry name" value="Cysteine-rich receptor-like protein kinase 10"/>
    <property type="match status" value="1"/>
</dbReference>
<keyword evidence="8 14" id="KW-0547">Nucleotide-binding</keyword>
<dbReference type="PROSITE" id="PS00108">
    <property type="entry name" value="PROTEIN_KINASE_ST"/>
    <property type="match status" value="1"/>
</dbReference>
<dbReference type="GO" id="GO:0005524">
    <property type="term" value="F:ATP binding"/>
    <property type="evidence" value="ECO:0007669"/>
    <property type="project" value="UniProtKB-UniRule"/>
</dbReference>
<feature type="transmembrane region" description="Helical" evidence="16">
    <location>
        <begin position="21"/>
        <end position="41"/>
    </location>
</feature>
<evidence type="ECO:0000256" key="9">
    <source>
        <dbReference type="ARBA" id="ARBA00022777"/>
    </source>
</evidence>
<feature type="transmembrane region" description="Helical" evidence="16">
    <location>
        <begin position="298"/>
        <end position="322"/>
    </location>
</feature>
<evidence type="ECO:0000256" key="4">
    <source>
        <dbReference type="ARBA" id="ARBA00022679"/>
    </source>
</evidence>
<keyword evidence="2" id="KW-0723">Serine/threonine-protein kinase</keyword>
<name>A0A9Q0CVH3_9POAL</name>
<dbReference type="PANTHER" id="PTHR27002">
    <property type="entry name" value="RECEPTOR-LIKE SERINE/THREONINE-PROTEIN KINASE SD1-8"/>
    <property type="match status" value="1"/>
</dbReference>
<dbReference type="InterPro" id="IPR000719">
    <property type="entry name" value="Prot_kinase_dom"/>
</dbReference>
<dbReference type="Gene3D" id="3.30.430.20">
    <property type="entry name" value="Gnk2 domain, C-X8-C-X2-C motif"/>
    <property type="match status" value="2"/>
</dbReference>
<keyword evidence="12 16" id="KW-0472">Membrane</keyword>
<evidence type="ECO:0000256" key="1">
    <source>
        <dbReference type="ARBA" id="ARBA00004167"/>
    </source>
</evidence>
<evidence type="ECO:0000256" key="16">
    <source>
        <dbReference type="SAM" id="Phobius"/>
    </source>
</evidence>
<feature type="domain" description="Gnk2-homologous" evidence="18">
    <location>
        <begin position="45"/>
        <end position="147"/>
    </location>
</feature>
<feature type="region of interest" description="Disordered" evidence="15">
    <location>
        <begin position="663"/>
        <end position="693"/>
    </location>
</feature>
<proteinExistence type="predicted"/>
<evidence type="ECO:0000256" key="15">
    <source>
        <dbReference type="SAM" id="MobiDB-lite"/>
    </source>
</evidence>
<dbReference type="InterPro" id="IPR002902">
    <property type="entry name" value="GNK2"/>
</dbReference>
<dbReference type="FunFam" id="3.30.430.20:FF:000002">
    <property type="entry name" value="Cysteine-rich receptor-like protein kinase 10"/>
    <property type="match status" value="1"/>
</dbReference>
<dbReference type="InterPro" id="IPR001245">
    <property type="entry name" value="Ser-Thr/Tyr_kinase_cat_dom"/>
</dbReference>
<evidence type="ECO:0000256" key="3">
    <source>
        <dbReference type="ARBA" id="ARBA00022553"/>
    </source>
</evidence>
<dbReference type="GO" id="GO:0005886">
    <property type="term" value="C:plasma membrane"/>
    <property type="evidence" value="ECO:0007669"/>
    <property type="project" value="TreeGrafter"/>
</dbReference>
<dbReference type="FunFam" id="1.10.510.10:FF:000129">
    <property type="entry name" value="cysteine-rich receptor-like protein kinase 10"/>
    <property type="match status" value="1"/>
</dbReference>
<comment type="subcellular location">
    <subcellularLocation>
        <location evidence="1">Membrane</location>
        <topology evidence="1">Single-pass membrane protein</topology>
    </subcellularLocation>
</comment>
<evidence type="ECO:0000259" key="17">
    <source>
        <dbReference type="PROSITE" id="PS50011"/>
    </source>
</evidence>
<dbReference type="CDD" id="cd14066">
    <property type="entry name" value="STKc_IRAK"/>
    <property type="match status" value="1"/>
</dbReference>
<dbReference type="InterPro" id="IPR017441">
    <property type="entry name" value="Protein_kinase_ATP_BS"/>
</dbReference>
<dbReference type="Proteomes" id="UP001151287">
    <property type="component" value="Unassembled WGS sequence"/>
</dbReference>
<evidence type="ECO:0000259" key="18">
    <source>
        <dbReference type="PROSITE" id="PS51473"/>
    </source>
</evidence>
<dbReference type="Gene3D" id="1.10.510.10">
    <property type="entry name" value="Transferase(Phosphotransferase) domain 1"/>
    <property type="match status" value="1"/>
</dbReference>
<dbReference type="AlphaFoldDB" id="A0A9Q0CVH3"/>
<evidence type="ECO:0000256" key="5">
    <source>
        <dbReference type="ARBA" id="ARBA00022692"/>
    </source>
</evidence>